<organism evidence="3 4">
    <name type="scientific">Streptomyces solicavernae</name>
    <dbReference type="NCBI Taxonomy" id="3043614"/>
    <lineage>
        <taxon>Bacteria</taxon>
        <taxon>Bacillati</taxon>
        <taxon>Actinomycetota</taxon>
        <taxon>Actinomycetes</taxon>
        <taxon>Kitasatosporales</taxon>
        <taxon>Streptomycetaceae</taxon>
        <taxon>Streptomyces</taxon>
    </lineage>
</organism>
<keyword evidence="2" id="KW-0079">Bacteriocin immunity</keyword>
<comment type="similarity">
    <text evidence="1">Belongs to the colicins ColE2/ColE8/ColE9 and pyocins S1/S2 family.</text>
</comment>
<keyword evidence="4" id="KW-1185">Reference proteome</keyword>
<dbReference type="Pfam" id="PF01320">
    <property type="entry name" value="Colicin_Pyocin"/>
    <property type="match status" value="1"/>
</dbReference>
<name>A0ABT6S268_9ACTN</name>
<protein>
    <submittedName>
        <fullName evidence="3">Bacteriocin immunity protein</fullName>
    </submittedName>
</protein>
<dbReference type="SUPFAM" id="SSF47345">
    <property type="entry name" value="Colicin E immunity proteins"/>
    <property type="match status" value="1"/>
</dbReference>
<comment type="caution">
    <text evidence="3">The sequence shown here is derived from an EMBL/GenBank/DDBJ whole genome shotgun (WGS) entry which is preliminary data.</text>
</comment>
<evidence type="ECO:0000313" key="4">
    <source>
        <dbReference type="Proteomes" id="UP001224661"/>
    </source>
</evidence>
<gene>
    <name evidence="3" type="ORF">QIS99_31735</name>
</gene>
<dbReference type="InterPro" id="IPR000290">
    <property type="entry name" value="Colicin_pyocin"/>
</dbReference>
<dbReference type="Proteomes" id="UP001224661">
    <property type="component" value="Unassembled WGS sequence"/>
</dbReference>
<proteinExistence type="inferred from homology"/>
<evidence type="ECO:0000313" key="3">
    <source>
        <dbReference type="EMBL" id="MDI3390733.1"/>
    </source>
</evidence>
<sequence length="69" mass="8114">MRKSREELVRMVQELIEGRLSEEEEDSLVEQLKANVSHPRVTDLIYYNDPKLTAEEVVDRALAYRPIEL</sequence>
<accession>A0ABT6S268</accession>
<reference evidence="3 4" key="1">
    <citation type="submission" date="2023-05" db="EMBL/GenBank/DDBJ databases">
        <title>Draft genome sequence of Streptomyces sp. B-S-A8 isolated from a cave soil in Thailand.</title>
        <authorList>
            <person name="Chamroensaksri N."/>
            <person name="Muangham S."/>
        </authorList>
    </citation>
    <scope>NUCLEOTIDE SEQUENCE [LARGE SCALE GENOMIC DNA]</scope>
    <source>
        <strain evidence="3 4">B-S-A8</strain>
    </source>
</reference>
<evidence type="ECO:0000256" key="1">
    <source>
        <dbReference type="ARBA" id="ARBA00009346"/>
    </source>
</evidence>
<dbReference type="EMBL" id="JASCIR010000068">
    <property type="protein sequence ID" value="MDI3390733.1"/>
    <property type="molecule type" value="Genomic_DNA"/>
</dbReference>
<dbReference type="Gene3D" id="1.10.1200.20">
    <property type="entry name" value="Colicin E immunity protein"/>
    <property type="match status" value="1"/>
</dbReference>
<evidence type="ECO:0000256" key="2">
    <source>
        <dbReference type="ARBA" id="ARBA00023025"/>
    </source>
</evidence>
<dbReference type="InterPro" id="IPR035900">
    <property type="entry name" value="Colicin_E_sf"/>
</dbReference>